<feature type="binding site" evidence="4">
    <location>
        <position position="137"/>
    </location>
    <ligand>
        <name>substrate</name>
    </ligand>
</feature>
<dbReference type="InterPro" id="IPR005000">
    <property type="entry name" value="Aldolase/citrate-lyase_domain"/>
</dbReference>
<dbReference type="InterPro" id="IPR015813">
    <property type="entry name" value="Pyrv/PenolPyrv_kinase-like_dom"/>
</dbReference>
<dbReference type="Gene3D" id="3.20.20.60">
    <property type="entry name" value="Phosphoenolpyruvate-binding domains"/>
    <property type="match status" value="1"/>
</dbReference>
<evidence type="ECO:0000256" key="3">
    <source>
        <dbReference type="ARBA" id="ARBA00022842"/>
    </source>
</evidence>
<evidence type="ECO:0000313" key="7">
    <source>
        <dbReference type="EMBL" id="EHM09207.1"/>
    </source>
</evidence>
<keyword evidence="8" id="KW-1185">Reference proteome</keyword>
<name>H0UMR2_9BACT</name>
<feature type="domain" description="HpcH/HpaI aldolase/citrate lyase" evidence="6">
    <location>
        <begin position="13"/>
        <end position="232"/>
    </location>
</feature>
<dbReference type="Pfam" id="PF03328">
    <property type="entry name" value="HpcH_HpaI"/>
    <property type="match status" value="1"/>
</dbReference>
<accession>H0UMR2</accession>
<evidence type="ECO:0000256" key="1">
    <source>
        <dbReference type="ARBA" id="ARBA00001946"/>
    </source>
</evidence>
<protein>
    <submittedName>
        <fullName evidence="7">Citrate lyase beta subunit</fullName>
    </submittedName>
</protein>
<dbReference type="eggNOG" id="COG2301">
    <property type="taxonomic scope" value="Bacteria"/>
</dbReference>
<keyword evidence="3 5" id="KW-0460">Magnesium</keyword>
<dbReference type="PANTHER" id="PTHR32308">
    <property type="entry name" value="LYASE BETA SUBUNIT, PUTATIVE (AFU_ORTHOLOGUE AFUA_4G13030)-RELATED"/>
    <property type="match status" value="1"/>
</dbReference>
<gene>
    <name evidence="7" type="ORF">TheveDRAFT_0018</name>
</gene>
<evidence type="ECO:0000256" key="5">
    <source>
        <dbReference type="PIRSR" id="PIRSR015582-2"/>
    </source>
</evidence>
<sequence>MLFRGVAAVRPVRSMLYVPGNSPGMLQHCPRFGADSVLLDLEDSVALSEKDAARDLVVEMLKGLDFGSLVVTVRVNGADSCFFEEDLRAVVPLKPHAVRVPKCSSPEDVLLADRLIGAIEEEHGIEVGTVKIHAMLETAEGVVRAREIGGSCGRVSALTLGGQDLTADMGVSKTREGWELFVARSQVALAARSLGLEAFDTVYADVEDHQGLYEEARRVVGLGFTGKAAIHPSQIEWIHRAFVPEEEEVSRARRIVEAARLAEAEGRGVVSVDGRMVDAPVVRRALHTLSLWEMREV</sequence>
<evidence type="ECO:0000259" key="6">
    <source>
        <dbReference type="Pfam" id="PF03328"/>
    </source>
</evidence>
<proteinExistence type="predicted"/>
<dbReference type="EMBL" id="CM001377">
    <property type="protein sequence ID" value="EHM09207.1"/>
    <property type="molecule type" value="Genomic_DNA"/>
</dbReference>
<organism evidence="7 8">
    <name type="scientific">Thermanaerovibrio velox DSM 12556</name>
    <dbReference type="NCBI Taxonomy" id="926567"/>
    <lineage>
        <taxon>Bacteria</taxon>
        <taxon>Thermotogati</taxon>
        <taxon>Synergistota</taxon>
        <taxon>Synergistia</taxon>
        <taxon>Synergistales</taxon>
        <taxon>Synergistaceae</taxon>
        <taxon>Thermanaerovibrio</taxon>
    </lineage>
</organism>
<dbReference type="GO" id="GO:0000287">
    <property type="term" value="F:magnesium ion binding"/>
    <property type="evidence" value="ECO:0007669"/>
    <property type="project" value="TreeGrafter"/>
</dbReference>
<dbReference type="GO" id="GO:0016829">
    <property type="term" value="F:lyase activity"/>
    <property type="evidence" value="ECO:0007669"/>
    <property type="project" value="UniProtKB-KW"/>
</dbReference>
<dbReference type="AlphaFoldDB" id="H0UMR2"/>
<dbReference type="Proteomes" id="UP000005730">
    <property type="component" value="Chromosome"/>
</dbReference>
<feature type="binding site" evidence="5">
    <location>
        <position position="137"/>
    </location>
    <ligand>
        <name>Mg(2+)</name>
        <dbReference type="ChEBI" id="CHEBI:18420"/>
    </ligand>
</feature>
<dbReference type="PANTHER" id="PTHR32308:SF10">
    <property type="entry name" value="CITRATE LYASE SUBUNIT BETA"/>
    <property type="match status" value="1"/>
</dbReference>
<dbReference type="GO" id="GO:0006107">
    <property type="term" value="P:oxaloacetate metabolic process"/>
    <property type="evidence" value="ECO:0007669"/>
    <property type="project" value="TreeGrafter"/>
</dbReference>
<keyword evidence="7" id="KW-0456">Lyase</keyword>
<evidence type="ECO:0000256" key="2">
    <source>
        <dbReference type="ARBA" id="ARBA00022723"/>
    </source>
</evidence>
<feature type="binding site" evidence="5">
    <location>
        <position position="164"/>
    </location>
    <ligand>
        <name>Mg(2+)</name>
        <dbReference type="ChEBI" id="CHEBI:18420"/>
    </ligand>
</feature>
<feature type="binding site" evidence="4">
    <location>
        <position position="74"/>
    </location>
    <ligand>
        <name>substrate</name>
    </ligand>
</feature>
<dbReference type="STRING" id="926567.TheveDRAFT_0018"/>
<evidence type="ECO:0000256" key="4">
    <source>
        <dbReference type="PIRSR" id="PIRSR015582-1"/>
    </source>
</evidence>
<keyword evidence="2 5" id="KW-0479">Metal-binding</keyword>
<dbReference type="HOGENOM" id="CLU_044864_0_0_0"/>
<dbReference type="InterPro" id="IPR011206">
    <property type="entry name" value="Citrate_lyase_beta/mcl1/mcl2"/>
</dbReference>
<dbReference type="InterPro" id="IPR040442">
    <property type="entry name" value="Pyrv_kinase-like_dom_sf"/>
</dbReference>
<dbReference type="SUPFAM" id="SSF51621">
    <property type="entry name" value="Phosphoenolpyruvate/pyruvate domain"/>
    <property type="match status" value="1"/>
</dbReference>
<dbReference type="PIRSF" id="PIRSF015582">
    <property type="entry name" value="Cit_lyase_B"/>
    <property type="match status" value="1"/>
</dbReference>
<reference evidence="7 8" key="1">
    <citation type="submission" date="2011-10" db="EMBL/GenBank/DDBJ databases">
        <title>The Noncontiguous Finished genome of Thermanaerovibrio velox DSM 12556.</title>
        <authorList>
            <consortium name="US DOE Joint Genome Institute (JGI-PGF)"/>
            <person name="Lucas S."/>
            <person name="Copeland A."/>
            <person name="Lapidus A."/>
            <person name="Glavina del Rio T."/>
            <person name="Dalin E."/>
            <person name="Tice H."/>
            <person name="Bruce D."/>
            <person name="Goodwin L."/>
            <person name="Pitluck S."/>
            <person name="Peters L."/>
            <person name="Mikhailova N."/>
            <person name="Teshima H."/>
            <person name="Kyrpides N."/>
            <person name="Mavromatis K."/>
            <person name="Ivanova N."/>
            <person name="Markowitz V."/>
            <person name="Cheng J.-F."/>
            <person name="Hugenholtz P."/>
            <person name="Woyke T."/>
            <person name="Wu D."/>
            <person name="Spring S."/>
            <person name="Brambilla E.-M."/>
            <person name="Klenk H.-P."/>
            <person name="Eisen J.A."/>
        </authorList>
    </citation>
    <scope>NUCLEOTIDE SEQUENCE [LARGE SCALE GENOMIC DNA]</scope>
    <source>
        <strain evidence="7 8">DSM 12556</strain>
    </source>
</reference>
<evidence type="ECO:0000313" key="8">
    <source>
        <dbReference type="Proteomes" id="UP000005730"/>
    </source>
</evidence>
<comment type="cofactor">
    <cofactor evidence="1">
        <name>Mg(2+)</name>
        <dbReference type="ChEBI" id="CHEBI:18420"/>
    </cofactor>
</comment>